<dbReference type="Gene3D" id="3.30.1330.120">
    <property type="entry name" value="2-methylcitrate dehydratase PrpD"/>
    <property type="match status" value="1"/>
</dbReference>
<sequence>MRAPVTSAQQLAAFAAGLSDAGLPADVSEQALLHLLETLGCGLAALALGEVTFVLSAAIEAGGTGPATAIGSRDGLPAAGAALVNGTLFHALDFDDTHPDSVVHVSAAVVAAALAAGEAAGSSGAGLVRALVIGNETSARIGMAAGGRFHARGFHPTGVCGVFGATAAAASLRGLDEERFTHALGIAGSMAGGLFEFLADGTKTKPLHPGWAAHAALMAVGLAAHGATGPATVLEGSRGFFAAYLHGEDHDLEAQLADLGARWETPQMAFKPYPACHYIHAPLDALASLMRDHGLGPQDVEGIVALSDETGVGLVLHPLADKLRPRTAYDAKFSLPYCLGAMLVHGRVNVGSFTAEAIADPAVLELAARVTYEQKDYAAAPDAFPGGVRVTTRDGRTLEAELRHQRGGAQNPMAAAEIIAKFEAGAELALPGERVAELRDAVRGLDNGPDLRALAVLRGAGPRS</sequence>
<dbReference type="InterPro" id="IPR042188">
    <property type="entry name" value="MmgE/PrpD_sf_2"/>
</dbReference>
<dbReference type="InterPro" id="IPR045336">
    <property type="entry name" value="MmgE_PrpD_N"/>
</dbReference>
<dbReference type="InterPro" id="IPR042183">
    <property type="entry name" value="MmgE/PrpD_sf_1"/>
</dbReference>
<evidence type="ECO:0000256" key="1">
    <source>
        <dbReference type="ARBA" id="ARBA00006174"/>
    </source>
</evidence>
<dbReference type="PANTHER" id="PTHR16943:SF8">
    <property type="entry name" value="2-METHYLCITRATE DEHYDRATASE"/>
    <property type="match status" value="1"/>
</dbReference>
<dbReference type="Gene3D" id="1.10.4100.10">
    <property type="entry name" value="2-methylcitrate dehydratase PrpD"/>
    <property type="match status" value="1"/>
</dbReference>
<dbReference type="GO" id="GO:0016829">
    <property type="term" value="F:lyase activity"/>
    <property type="evidence" value="ECO:0007669"/>
    <property type="project" value="InterPro"/>
</dbReference>
<dbReference type="InterPro" id="IPR045337">
    <property type="entry name" value="MmgE_PrpD_C"/>
</dbReference>
<feature type="domain" description="MmgE/PrpD N-terminal" evidence="2">
    <location>
        <begin position="9"/>
        <end position="251"/>
    </location>
</feature>
<dbReference type="InterPro" id="IPR036148">
    <property type="entry name" value="MmgE/PrpD_sf"/>
</dbReference>
<evidence type="ECO:0000259" key="2">
    <source>
        <dbReference type="Pfam" id="PF03972"/>
    </source>
</evidence>
<organism evidence="4">
    <name type="scientific">freshwater metagenome</name>
    <dbReference type="NCBI Taxonomy" id="449393"/>
    <lineage>
        <taxon>unclassified sequences</taxon>
        <taxon>metagenomes</taxon>
        <taxon>ecological metagenomes</taxon>
    </lineage>
</organism>
<proteinExistence type="inferred from homology"/>
<comment type="similarity">
    <text evidence="1">Belongs to the PrpD family.</text>
</comment>
<evidence type="ECO:0000313" key="4">
    <source>
        <dbReference type="EMBL" id="CAB4878715.1"/>
    </source>
</evidence>
<accession>A0A6J7EBP4</accession>
<dbReference type="PANTHER" id="PTHR16943">
    <property type="entry name" value="2-METHYLCITRATE DEHYDRATASE-RELATED"/>
    <property type="match status" value="1"/>
</dbReference>
<name>A0A6J7EBP4_9ZZZZ</name>
<protein>
    <submittedName>
        <fullName evidence="4">Unannotated protein</fullName>
    </submittedName>
</protein>
<dbReference type="EMBL" id="CAFBLQ010000133">
    <property type="protein sequence ID" value="CAB4878715.1"/>
    <property type="molecule type" value="Genomic_DNA"/>
</dbReference>
<dbReference type="Pfam" id="PF19305">
    <property type="entry name" value="MmgE_PrpD_C"/>
    <property type="match status" value="1"/>
</dbReference>
<feature type="domain" description="MmgE/PrpD C-terminal" evidence="3">
    <location>
        <begin position="273"/>
        <end position="446"/>
    </location>
</feature>
<evidence type="ECO:0000259" key="3">
    <source>
        <dbReference type="Pfam" id="PF19305"/>
    </source>
</evidence>
<dbReference type="SUPFAM" id="SSF103378">
    <property type="entry name" value="2-methylcitrate dehydratase PrpD"/>
    <property type="match status" value="1"/>
</dbReference>
<gene>
    <name evidence="4" type="ORF">UFOPK3423_01155</name>
</gene>
<dbReference type="Pfam" id="PF03972">
    <property type="entry name" value="MmgE_PrpD_N"/>
    <property type="match status" value="1"/>
</dbReference>
<reference evidence="4" key="1">
    <citation type="submission" date="2020-05" db="EMBL/GenBank/DDBJ databases">
        <authorList>
            <person name="Chiriac C."/>
            <person name="Salcher M."/>
            <person name="Ghai R."/>
            <person name="Kavagutti S V."/>
        </authorList>
    </citation>
    <scope>NUCLEOTIDE SEQUENCE</scope>
</reference>
<dbReference type="InterPro" id="IPR005656">
    <property type="entry name" value="MmgE_PrpD"/>
</dbReference>
<dbReference type="AlphaFoldDB" id="A0A6J7EBP4"/>